<dbReference type="InterPro" id="IPR011008">
    <property type="entry name" value="Dimeric_a/b-barrel"/>
</dbReference>
<organism evidence="1 2">
    <name type="scientific">Sandaracinobacteroides saxicola</name>
    <dbReference type="NCBI Taxonomy" id="2759707"/>
    <lineage>
        <taxon>Bacteria</taxon>
        <taxon>Pseudomonadati</taxon>
        <taxon>Pseudomonadota</taxon>
        <taxon>Alphaproteobacteria</taxon>
        <taxon>Sphingomonadales</taxon>
        <taxon>Sphingosinicellaceae</taxon>
        <taxon>Sandaracinobacteroides</taxon>
    </lineage>
</organism>
<dbReference type="KEGG" id="sand:H3309_13380"/>
<dbReference type="EMBL" id="CP059851">
    <property type="protein sequence ID" value="QMW22334.1"/>
    <property type="molecule type" value="Genomic_DNA"/>
</dbReference>
<sequence length="119" mass="13338">MSYIDGFVIPVPAAQEDAYRRLAAMMASILVEHGALHVVETWEDDIKDGTHTDFRTAVKAEAGEKIVFSWIVWPSREVRDAGNAKFMADPRITGDENPMPFDGKRLIMGGFRTIVEERA</sequence>
<dbReference type="RefSeq" id="WP_182295179.1">
    <property type="nucleotide sequence ID" value="NZ_CP059851.1"/>
</dbReference>
<dbReference type="PIRSF" id="PIRSF007028">
    <property type="entry name" value="UCP007028"/>
    <property type="match status" value="1"/>
</dbReference>
<evidence type="ECO:0000313" key="2">
    <source>
        <dbReference type="Proteomes" id="UP000515292"/>
    </source>
</evidence>
<dbReference type="AlphaFoldDB" id="A0A7G5IG42"/>
<dbReference type="Gene3D" id="3.30.70.100">
    <property type="match status" value="1"/>
</dbReference>
<dbReference type="InterPro" id="IPR009874">
    <property type="entry name" value="DUF1428"/>
</dbReference>
<dbReference type="SUPFAM" id="SSF54909">
    <property type="entry name" value="Dimeric alpha+beta barrel"/>
    <property type="match status" value="1"/>
</dbReference>
<proteinExistence type="predicted"/>
<dbReference type="Proteomes" id="UP000515292">
    <property type="component" value="Chromosome"/>
</dbReference>
<gene>
    <name evidence="1" type="ORF">H3309_13380</name>
</gene>
<reference evidence="1 2" key="1">
    <citation type="submission" date="2020-07" db="EMBL/GenBank/DDBJ databases">
        <title>Complete genome sequence for Sandaracinobacter sp. M6.</title>
        <authorList>
            <person name="Tang Y."/>
            <person name="Liu Q."/>
            <person name="Guo Z."/>
            <person name="Lei P."/>
            <person name="Huang B."/>
        </authorList>
    </citation>
    <scope>NUCLEOTIDE SEQUENCE [LARGE SCALE GENOMIC DNA]</scope>
    <source>
        <strain evidence="1 2">M6</strain>
    </source>
</reference>
<protein>
    <submittedName>
        <fullName evidence="1">DUF1428 domain-containing protein</fullName>
    </submittedName>
</protein>
<evidence type="ECO:0000313" key="1">
    <source>
        <dbReference type="EMBL" id="QMW22334.1"/>
    </source>
</evidence>
<dbReference type="Pfam" id="PF07237">
    <property type="entry name" value="DUF1428"/>
    <property type="match status" value="1"/>
</dbReference>
<accession>A0A7G5IG42</accession>
<keyword evidence="2" id="KW-1185">Reference proteome</keyword>
<name>A0A7G5IG42_9SPHN</name>